<comment type="function">
    <text evidence="1">Involved in the partitioning of the mitochondrial organelle and mitochondrial DNA (mtDNA) inheritance.</text>
</comment>
<evidence type="ECO:0000259" key="8">
    <source>
        <dbReference type="Pfam" id="PF14881"/>
    </source>
</evidence>
<keyword evidence="6" id="KW-0496">Mitochondrion</keyword>
<dbReference type="Pfam" id="PF14881">
    <property type="entry name" value="Tubulin_3"/>
    <property type="match status" value="1"/>
</dbReference>
<keyword evidence="10" id="KW-1185">Reference proteome</keyword>
<evidence type="ECO:0000256" key="3">
    <source>
        <dbReference type="ARBA" id="ARBA00008507"/>
    </source>
</evidence>
<organism evidence="9 10">
    <name type="scientific">Henningerozyma blattae (strain ATCC 34711 / CBS 6284 / DSM 70876 / NBRC 10599 / NRRL Y-10934 / UCD 77-7)</name>
    <name type="common">Yeast</name>
    <name type="synonym">Tetrapisispora blattae</name>
    <dbReference type="NCBI Taxonomy" id="1071380"/>
    <lineage>
        <taxon>Eukaryota</taxon>
        <taxon>Fungi</taxon>
        <taxon>Dikarya</taxon>
        <taxon>Ascomycota</taxon>
        <taxon>Saccharomycotina</taxon>
        <taxon>Saccharomycetes</taxon>
        <taxon>Saccharomycetales</taxon>
        <taxon>Saccharomycetaceae</taxon>
        <taxon>Henningerozyma</taxon>
    </lineage>
</organism>
<dbReference type="InterPro" id="IPR019605">
    <property type="entry name" value="Misato_II_tubulin-like"/>
</dbReference>
<evidence type="ECO:0000256" key="4">
    <source>
        <dbReference type="ARBA" id="ARBA00014097"/>
    </source>
</evidence>
<dbReference type="FunCoup" id="I2GYJ2">
    <property type="interactions" value="79"/>
</dbReference>
<dbReference type="HOGENOM" id="CLU_022511_2_2_1"/>
<dbReference type="eggNOG" id="KOG2530">
    <property type="taxonomic scope" value="Eukaryota"/>
</dbReference>
<evidence type="ECO:0000313" key="9">
    <source>
        <dbReference type="EMBL" id="CCH59194.1"/>
    </source>
</evidence>
<feature type="domain" description="DML1/Misato tubulin" evidence="8">
    <location>
        <begin position="125"/>
        <end position="307"/>
    </location>
</feature>
<dbReference type="GO" id="GO:0005739">
    <property type="term" value="C:mitochondrion"/>
    <property type="evidence" value="ECO:0007669"/>
    <property type="project" value="UniProtKB-SubCell"/>
</dbReference>
<dbReference type="Pfam" id="PF10644">
    <property type="entry name" value="Misat_Tub_SegII"/>
    <property type="match status" value="1"/>
</dbReference>
<dbReference type="InterPro" id="IPR029209">
    <property type="entry name" value="DML1/Misato_tubulin"/>
</dbReference>
<feature type="domain" description="Misato Segment II tubulin-like" evidence="7">
    <location>
        <begin position="2"/>
        <end position="119"/>
    </location>
</feature>
<proteinExistence type="inferred from homology"/>
<dbReference type="Proteomes" id="UP000002866">
    <property type="component" value="Chromosome 2"/>
</dbReference>
<dbReference type="OrthoDB" id="271881at2759"/>
<dbReference type="InterPro" id="IPR036525">
    <property type="entry name" value="Tubulin/FtsZ_GTPase_sf"/>
</dbReference>
<protein>
    <recommendedName>
        <fullName evidence="4">Protein DML1</fullName>
    </recommendedName>
    <alternativeName>
        <fullName evidence="5">Protein dml1</fullName>
    </alternativeName>
</protein>
<dbReference type="AlphaFoldDB" id="I2GYJ2"/>
<evidence type="ECO:0000313" key="10">
    <source>
        <dbReference type="Proteomes" id="UP000002866"/>
    </source>
</evidence>
<dbReference type="OMA" id="DNGWGGF"/>
<dbReference type="Gene3D" id="3.40.50.1440">
    <property type="entry name" value="Tubulin/FtsZ, GTPase domain"/>
    <property type="match status" value="1"/>
</dbReference>
<dbReference type="InterPro" id="IPR049942">
    <property type="entry name" value="DML1/Misato"/>
</dbReference>
<dbReference type="InParanoid" id="I2GYJ2"/>
<evidence type="ECO:0000256" key="2">
    <source>
        <dbReference type="ARBA" id="ARBA00004173"/>
    </source>
</evidence>
<comment type="similarity">
    <text evidence="3">Belongs to the misato family.</text>
</comment>
<accession>I2GYJ2</accession>
<evidence type="ECO:0000259" key="7">
    <source>
        <dbReference type="Pfam" id="PF10644"/>
    </source>
</evidence>
<dbReference type="KEGG" id="tbl:TBLA_0B03540"/>
<dbReference type="PANTHER" id="PTHR13391">
    <property type="entry name" value="MITOCHONDRIAL DISTRIBUTION REGULATOR MISATO"/>
    <property type="match status" value="1"/>
</dbReference>
<dbReference type="EMBL" id="HE806317">
    <property type="protein sequence ID" value="CCH59194.1"/>
    <property type="molecule type" value="Genomic_DNA"/>
</dbReference>
<dbReference type="STRING" id="1071380.I2GYJ2"/>
<comment type="subcellular location">
    <subcellularLocation>
        <location evidence="2">Mitochondrion</location>
    </subcellularLocation>
</comment>
<name>I2GYJ2_HENB6</name>
<dbReference type="SUPFAM" id="SSF52490">
    <property type="entry name" value="Tubulin nucleotide-binding domain-like"/>
    <property type="match status" value="1"/>
</dbReference>
<evidence type="ECO:0000256" key="5">
    <source>
        <dbReference type="ARBA" id="ARBA00022030"/>
    </source>
</evidence>
<dbReference type="GO" id="GO:0006276">
    <property type="term" value="P:plasmid maintenance"/>
    <property type="evidence" value="ECO:0007669"/>
    <property type="project" value="EnsemblFungi"/>
</dbReference>
<reference evidence="9 10" key="1">
    <citation type="journal article" date="2011" name="Proc. Natl. Acad. Sci. U.S.A.">
        <title>Evolutionary erosion of yeast sex chromosomes by mating-type switching accidents.</title>
        <authorList>
            <person name="Gordon J.L."/>
            <person name="Armisen D."/>
            <person name="Proux-Wera E."/>
            <person name="Oheigeartaigh S.S."/>
            <person name="Byrne K.P."/>
            <person name="Wolfe K.H."/>
        </authorList>
    </citation>
    <scope>NUCLEOTIDE SEQUENCE [LARGE SCALE GENOMIC DNA]</scope>
    <source>
        <strain evidence="10">ATCC 34711 / CBS 6284 / DSM 70876 / NBRC 10599 / NRRL Y-10934 / UCD 77-7</strain>
    </source>
</reference>
<dbReference type="PANTHER" id="PTHR13391:SF0">
    <property type="entry name" value="PROTEIN MISATO HOMOLOG 1"/>
    <property type="match status" value="1"/>
</dbReference>
<gene>
    <name evidence="9" type="primary">TBLA0B03540</name>
    <name evidence="9" type="ORF">TBLA_0B03540</name>
</gene>
<evidence type="ECO:0000256" key="1">
    <source>
        <dbReference type="ARBA" id="ARBA00003757"/>
    </source>
</evidence>
<dbReference type="GO" id="GO:0007005">
    <property type="term" value="P:mitochondrion organization"/>
    <property type="evidence" value="ECO:0007669"/>
    <property type="project" value="InterPro"/>
</dbReference>
<evidence type="ECO:0000256" key="6">
    <source>
        <dbReference type="ARBA" id="ARBA00023128"/>
    </source>
</evidence>
<dbReference type="RefSeq" id="XP_004178713.1">
    <property type="nucleotide sequence ID" value="XM_004178665.1"/>
</dbReference>
<dbReference type="GeneID" id="14494699"/>
<sequence length="493" mass="57640">MHEIITISVSHRANHLATQFFNTQEQYLYLKNDNPVQSSVFLNPTIDRLSKTVSYSPRALLWDAKTGTGSLGVHQYSQIEEDYYEFDKEDVKRNKSVKDNSIIFTHPRIPKSEYQSALDTGLTLPSLTPQLAKYWSDYSKLIYHPTSFNTLKDWYHDTEQPNKPDFQNLGERKFDDYNIGYTEFKESYSMDFFDNNLHYQLEACDTLQGFNLVTDFDNAWGGFSSSLLVELKDELPKSSIFTYGFNEDDPFTLAKDTLSLRLTPSMIPRVHNKIRATMTLSEESDLLFPLYVDSKLSNWENAGFSNRIFDSINSIFCQNNATQRKSMEYLSTLLKNDGENDRNIISKIIDYNNIDNQKTDHSYQSKILPYKNSPKDYHEFSKCLIERALYNKSEKKEENAESIMSKFNTVYTYPYNVTDTIPTALVKDRAKDEFELKLSMDEYSRNIYLYWSEMVSKYFKNDPDREDLKDQLANKASAYEYGWYDDEDSGDDY</sequence>